<keyword evidence="11" id="KW-1185">Reference proteome</keyword>
<evidence type="ECO:0000259" key="9">
    <source>
        <dbReference type="PROSITE" id="PS50970"/>
    </source>
</evidence>
<dbReference type="InterPro" id="IPR036589">
    <property type="entry name" value="HCY_dom_sf"/>
</dbReference>
<dbReference type="Pfam" id="PF02219">
    <property type="entry name" value="MTHFR"/>
    <property type="match status" value="1"/>
</dbReference>
<dbReference type="EMBL" id="BAABRU010000001">
    <property type="protein sequence ID" value="GAA5526420.1"/>
    <property type="molecule type" value="Genomic_DNA"/>
</dbReference>
<evidence type="ECO:0000256" key="2">
    <source>
        <dbReference type="ARBA" id="ARBA00004777"/>
    </source>
</evidence>
<keyword evidence="4" id="KW-0285">Flavoprotein</keyword>
<evidence type="ECO:0000256" key="6">
    <source>
        <dbReference type="ARBA" id="ARBA00022827"/>
    </source>
</evidence>
<comment type="pathway">
    <text evidence="2">One-carbon metabolism; tetrahydrofolate interconversion.</text>
</comment>
<dbReference type="PANTHER" id="PTHR11103">
    <property type="entry name" value="SLR1189 PROTEIN"/>
    <property type="match status" value="1"/>
</dbReference>
<dbReference type="NCBIfam" id="NF006396">
    <property type="entry name" value="PRK08645.1"/>
    <property type="match status" value="1"/>
</dbReference>
<evidence type="ECO:0000256" key="8">
    <source>
        <dbReference type="PROSITE-ProRule" id="PRU00333"/>
    </source>
</evidence>
<sequence>MANPFLEQLGQRALLCDGAMGTQLYGRGIDFDECFDALNLTQPDVVREIHQSYIEAGADIIETNTYGANRFKLEPFGLADKVRQINHRGMKLAREAREIAGTNTLIAGAVGPLGVLLQPYGPLTEQAAHEAFAEQIGTLLEQGADLLMFETFSDLREMLIAVKAAKQVGDLPIVAQMTFAEDGRTVLGNTPEEVVRKLVELGVAVVGVNCSVGSQRVFRVVQSMRAVNATIPISAQPNAGWPTERHNRVFYPSSPEYMADYARRMVEELNVQIVGGCCGTTPQHISSMHSALQDLNPASMLNITIVDEEAPSVQLPSKSAETTQLGRMLADGAFVTSVEIDPPKGHNPRRCLEGARQMQAAGVNFINVADSPMARVRMSALPMCNLIQQQVGMETILHFTTRDRSLMGLQSDLLGAHALGVRNILALKGDPPSFGAYPGTSGVFDVDTIGLVKVIAGMNSGVDTAGNDIGTPTNFLIGVALNINAEDPDWEIDRLHQKVAAGAHYAMTQISYDATELDRFLDKLGSLPIPIILGLMPVQSYRHASFLHNEVPGITLPKDVLARMKEAGANGRAIGVQVSQEILAAAYDRIQGVYIMPSFGRYEMAAEVLEVLKATNV</sequence>
<keyword evidence="6" id="KW-0274">FAD</keyword>
<proteinExistence type="predicted"/>
<dbReference type="RefSeq" id="WP_345720064.1">
    <property type="nucleotide sequence ID" value="NZ_BAABRU010000001.1"/>
</dbReference>
<dbReference type="Pfam" id="PF02574">
    <property type="entry name" value="S-methyl_trans"/>
    <property type="match status" value="1"/>
</dbReference>
<dbReference type="SUPFAM" id="SSF51730">
    <property type="entry name" value="FAD-linked oxidoreductase"/>
    <property type="match status" value="1"/>
</dbReference>
<evidence type="ECO:0000256" key="4">
    <source>
        <dbReference type="ARBA" id="ARBA00022630"/>
    </source>
</evidence>
<dbReference type="InterPro" id="IPR029041">
    <property type="entry name" value="FAD-linked_oxidoreductase-like"/>
</dbReference>
<organism evidence="10 11">
    <name type="scientific">Herpetosiphon gulosus</name>
    <dbReference type="NCBI Taxonomy" id="1973496"/>
    <lineage>
        <taxon>Bacteria</taxon>
        <taxon>Bacillati</taxon>
        <taxon>Chloroflexota</taxon>
        <taxon>Chloroflexia</taxon>
        <taxon>Herpetosiphonales</taxon>
        <taxon>Herpetosiphonaceae</taxon>
        <taxon>Herpetosiphon</taxon>
    </lineage>
</organism>
<reference evidence="10 11" key="1">
    <citation type="submission" date="2024-02" db="EMBL/GenBank/DDBJ databases">
        <title>Herpetosiphon gulosus NBRC 112829.</title>
        <authorList>
            <person name="Ichikawa N."/>
            <person name="Katano-Makiyama Y."/>
            <person name="Hidaka K."/>
        </authorList>
    </citation>
    <scope>NUCLEOTIDE SEQUENCE [LARGE SCALE GENOMIC DNA]</scope>
    <source>
        <strain evidence="10 11">NBRC 112829</strain>
    </source>
</reference>
<gene>
    <name evidence="10" type="primary">yitJ</name>
    <name evidence="10" type="ORF">Hgul01_00192</name>
</gene>
<feature type="binding site" evidence="8">
    <location>
        <position position="210"/>
    </location>
    <ligand>
        <name>Zn(2+)</name>
        <dbReference type="ChEBI" id="CHEBI:29105"/>
    </ligand>
</feature>
<evidence type="ECO:0000313" key="11">
    <source>
        <dbReference type="Proteomes" id="UP001428290"/>
    </source>
</evidence>
<feature type="binding site" evidence="8">
    <location>
        <position position="278"/>
    </location>
    <ligand>
        <name>Zn(2+)</name>
        <dbReference type="ChEBI" id="CHEBI:29105"/>
    </ligand>
</feature>
<dbReference type="CDD" id="cd00537">
    <property type="entry name" value="MTHFR"/>
    <property type="match status" value="1"/>
</dbReference>
<comment type="cofactor">
    <cofactor evidence="8">
        <name>Zn(2+)</name>
        <dbReference type="ChEBI" id="CHEBI:29105"/>
    </cofactor>
</comment>
<evidence type="ECO:0000256" key="7">
    <source>
        <dbReference type="ARBA" id="ARBA00023002"/>
    </source>
</evidence>
<dbReference type="Proteomes" id="UP001428290">
    <property type="component" value="Unassembled WGS sequence"/>
</dbReference>
<dbReference type="SUPFAM" id="SSF82282">
    <property type="entry name" value="Homocysteine S-methyltransferase"/>
    <property type="match status" value="1"/>
</dbReference>
<feature type="binding site" evidence="8">
    <location>
        <position position="277"/>
    </location>
    <ligand>
        <name>Zn(2+)</name>
        <dbReference type="ChEBI" id="CHEBI:29105"/>
    </ligand>
</feature>
<evidence type="ECO:0000256" key="1">
    <source>
        <dbReference type="ARBA" id="ARBA00001974"/>
    </source>
</evidence>
<dbReference type="PANTHER" id="PTHR11103:SF18">
    <property type="entry name" value="SLR1189 PROTEIN"/>
    <property type="match status" value="1"/>
</dbReference>
<dbReference type="PROSITE" id="PS50970">
    <property type="entry name" value="HCY"/>
    <property type="match status" value="1"/>
</dbReference>
<dbReference type="Gene3D" id="3.20.20.220">
    <property type="match status" value="1"/>
</dbReference>
<evidence type="ECO:0000256" key="5">
    <source>
        <dbReference type="ARBA" id="ARBA00022679"/>
    </source>
</evidence>
<accession>A0ABP9WWA5</accession>
<keyword evidence="5 8" id="KW-0808">Transferase</keyword>
<dbReference type="InterPro" id="IPR003726">
    <property type="entry name" value="HCY_dom"/>
</dbReference>
<comment type="cofactor">
    <cofactor evidence="1">
        <name>FAD</name>
        <dbReference type="ChEBI" id="CHEBI:57692"/>
    </cofactor>
</comment>
<dbReference type="Gene3D" id="3.20.20.330">
    <property type="entry name" value="Homocysteine-binding-like domain"/>
    <property type="match status" value="1"/>
</dbReference>
<keyword evidence="7" id="KW-0560">Oxidoreductase</keyword>
<keyword evidence="3 8" id="KW-0489">Methyltransferase</keyword>
<comment type="caution">
    <text evidence="10">The sequence shown here is derived from an EMBL/GenBank/DDBJ whole genome shotgun (WGS) entry which is preliminary data.</text>
</comment>
<feature type="domain" description="Hcy-binding" evidence="9">
    <location>
        <begin position="2"/>
        <end position="292"/>
    </location>
</feature>
<evidence type="ECO:0000313" key="10">
    <source>
        <dbReference type="EMBL" id="GAA5526420.1"/>
    </source>
</evidence>
<name>A0ABP9WWA5_9CHLR</name>
<keyword evidence="8" id="KW-0862">Zinc</keyword>
<dbReference type="InterPro" id="IPR003171">
    <property type="entry name" value="Mehydrof_redctse-like"/>
</dbReference>
<protein>
    <submittedName>
        <fullName evidence="10">Bifunctional homocysteineS-methyltransferase/5, 10-methylenetetrahydrofolate reductase</fullName>
    </submittedName>
</protein>
<evidence type="ECO:0000256" key="3">
    <source>
        <dbReference type="ARBA" id="ARBA00022603"/>
    </source>
</evidence>
<keyword evidence="8" id="KW-0479">Metal-binding</keyword>